<dbReference type="Gene3D" id="3.40.50.720">
    <property type="entry name" value="NAD(P)-binding Rossmann-like Domain"/>
    <property type="match status" value="1"/>
</dbReference>
<dbReference type="PANTHER" id="PTHR43943:SF2">
    <property type="entry name" value="DEHYDROGENASE_REDUCTASE 4"/>
    <property type="match status" value="1"/>
</dbReference>
<dbReference type="NCBIfam" id="NF005559">
    <property type="entry name" value="PRK07231.1"/>
    <property type="match status" value="1"/>
</dbReference>
<comment type="similarity">
    <text evidence="1">Belongs to the short-chain dehydrogenases/reductases (SDR) family.</text>
</comment>
<evidence type="ECO:0000256" key="2">
    <source>
        <dbReference type="ARBA" id="ARBA00023002"/>
    </source>
</evidence>
<keyword evidence="2" id="KW-0560">Oxidoreductase</keyword>
<dbReference type="GO" id="GO:0016491">
    <property type="term" value="F:oxidoreductase activity"/>
    <property type="evidence" value="ECO:0007669"/>
    <property type="project" value="UniProtKB-KW"/>
</dbReference>
<dbReference type="PROSITE" id="PS00061">
    <property type="entry name" value="ADH_SHORT"/>
    <property type="match status" value="1"/>
</dbReference>
<dbReference type="PRINTS" id="PR00081">
    <property type="entry name" value="GDHRDH"/>
</dbReference>
<evidence type="ECO:0000313" key="3">
    <source>
        <dbReference type="EMBL" id="CAA9248636.1"/>
    </source>
</evidence>
<dbReference type="SUPFAM" id="SSF51735">
    <property type="entry name" value="NAD(P)-binding Rossmann-fold domains"/>
    <property type="match status" value="1"/>
</dbReference>
<gene>
    <name evidence="3" type="ORF">AVDCRST_MAG20-2240</name>
</gene>
<sequence>MAAQPFDLSGRVAVVTGGSRGLGRAMVQAFAEHGADVVIASRKADACRAAAVEVEASTGRAALGVGFHAGRWEDADRLVDVVHERFGRCDVLVNNAGMSPLYESLSTVSEELFDKVVGVNFKGPFRLSALVGEHMAAGGGGSIINVSSVAAVQPTPNELVYAGAKAALNAMTIGIARAYAPKVRCNVIMPGPFLTDISKAWDLEAFQRSAKASIPLQRGGEPHEVVGAALYLASDASSYTTGAVIKIDGGAAYAPA</sequence>
<accession>A0A6J4ICE0</accession>
<dbReference type="EMBL" id="CADCSY010000092">
    <property type="protein sequence ID" value="CAA9248636.1"/>
    <property type="molecule type" value="Genomic_DNA"/>
</dbReference>
<dbReference type="PRINTS" id="PR00080">
    <property type="entry name" value="SDRFAMILY"/>
</dbReference>
<dbReference type="CDD" id="cd05233">
    <property type="entry name" value="SDR_c"/>
    <property type="match status" value="1"/>
</dbReference>
<proteinExistence type="inferred from homology"/>
<dbReference type="FunFam" id="3.40.50.720:FF:000084">
    <property type="entry name" value="Short-chain dehydrogenase reductase"/>
    <property type="match status" value="1"/>
</dbReference>
<dbReference type="InterPro" id="IPR020904">
    <property type="entry name" value="Sc_DH/Rdtase_CS"/>
</dbReference>
<dbReference type="Pfam" id="PF13561">
    <property type="entry name" value="adh_short_C2"/>
    <property type="match status" value="1"/>
</dbReference>
<organism evidence="3">
    <name type="scientific">uncultured Acidimicrobiales bacterium</name>
    <dbReference type="NCBI Taxonomy" id="310071"/>
    <lineage>
        <taxon>Bacteria</taxon>
        <taxon>Bacillati</taxon>
        <taxon>Actinomycetota</taxon>
        <taxon>Acidimicrobiia</taxon>
        <taxon>Acidimicrobiales</taxon>
        <taxon>environmental samples</taxon>
    </lineage>
</organism>
<dbReference type="InterPro" id="IPR002347">
    <property type="entry name" value="SDR_fam"/>
</dbReference>
<protein>
    <submittedName>
        <fullName evidence="3">Oxidoreductase, short-chain dehydrogenase/reductase family</fullName>
    </submittedName>
</protein>
<name>A0A6J4ICE0_9ACTN</name>
<dbReference type="PANTHER" id="PTHR43943">
    <property type="entry name" value="DEHYDROGENASE/REDUCTASE (SDR FAMILY) MEMBER 4"/>
    <property type="match status" value="1"/>
</dbReference>
<dbReference type="AlphaFoldDB" id="A0A6J4ICE0"/>
<dbReference type="InterPro" id="IPR036291">
    <property type="entry name" value="NAD(P)-bd_dom_sf"/>
</dbReference>
<reference evidence="3" key="1">
    <citation type="submission" date="2020-02" db="EMBL/GenBank/DDBJ databases">
        <authorList>
            <person name="Meier V. D."/>
        </authorList>
    </citation>
    <scope>NUCLEOTIDE SEQUENCE</scope>
    <source>
        <strain evidence="3">AVDCRST_MAG20</strain>
    </source>
</reference>
<evidence type="ECO:0000256" key="1">
    <source>
        <dbReference type="ARBA" id="ARBA00006484"/>
    </source>
</evidence>